<keyword evidence="2 6" id="KW-0560">Oxidoreductase</keyword>
<dbReference type="InterPro" id="IPR016161">
    <property type="entry name" value="Ald_DH/histidinol_DH"/>
</dbReference>
<dbReference type="AlphaFoldDB" id="A0A8H5YB97"/>
<accession>A0A8H5YB97</accession>
<evidence type="ECO:0000256" key="3">
    <source>
        <dbReference type="ARBA" id="ARBA00024226"/>
    </source>
</evidence>
<dbReference type="EC" id="1.2.1.3" evidence="3"/>
<comment type="caution">
    <text evidence="8">The sequence shown here is derived from an EMBL/GenBank/DDBJ whole genome shotgun (WGS) entry which is preliminary data.</text>
</comment>
<dbReference type="InterPro" id="IPR016163">
    <property type="entry name" value="Ald_DH_C"/>
</dbReference>
<dbReference type="EMBL" id="JAAOAN010000403">
    <property type="protein sequence ID" value="KAF5708055.1"/>
    <property type="molecule type" value="Genomic_DNA"/>
</dbReference>
<evidence type="ECO:0000256" key="5">
    <source>
        <dbReference type="PROSITE-ProRule" id="PRU10007"/>
    </source>
</evidence>
<name>A0A8H5YB97_9HYPO</name>
<keyword evidence="9" id="KW-1185">Reference proteome</keyword>
<sequence length="493" mass="53443">MDFSSIVESLENQLFINNEYVASTSAQFLTVTDPATGATVSSRIANARQSDLDKAVAVAEEASRADSPWRTMSTMQRTQIIWKAAELMEEEAHMLSLLESMSFGRPYSLHRAIDVKVAADNLRYFSGWCDKIPGDYQLRDEGMIRYVRREPLGVVAAIMAWNGPISSAGMKLGPALAAGNCIILKPSEKTPLGTLYLGKIFTKAGFPPGVIQVLTGDGMLGSLIAHHERVRKISFTGSVGTGKKIQEAAAKTNLKRVTLELGGKSPIIVFKDANLENAAFCFRPRAAAAIASNSGQYCVAGSRVYVHSDVIDEFRALYYAKLVEMSKGKGVPSDEQTTYGTVADKLQYDRILSMIEQGKREATVGFGSPTGNEKGLFISPVVFENPSETARVYKEEIFGPVAVMKRFSSNEEVIKMANDSEFGLMASIFTADVDRAARITEALEAGTVCLNTSMAVSYRAPFGGQKQSGYGSEGGLESVLTYTQVKTVVQLVS</sequence>
<dbReference type="Gene3D" id="3.40.309.10">
    <property type="entry name" value="Aldehyde Dehydrogenase, Chain A, domain 2"/>
    <property type="match status" value="1"/>
</dbReference>
<dbReference type="Proteomes" id="UP000544331">
    <property type="component" value="Unassembled WGS sequence"/>
</dbReference>
<evidence type="ECO:0000256" key="1">
    <source>
        <dbReference type="ARBA" id="ARBA00009986"/>
    </source>
</evidence>
<dbReference type="FunFam" id="3.40.605.10:FF:000001">
    <property type="entry name" value="Aldehyde dehydrogenase 1"/>
    <property type="match status" value="1"/>
</dbReference>
<protein>
    <recommendedName>
        <fullName evidence="3">aldehyde dehydrogenase (NAD(+))</fullName>
        <ecNumber evidence="3">1.2.1.3</ecNumber>
    </recommendedName>
</protein>
<dbReference type="PROSITE" id="PS00687">
    <property type="entry name" value="ALDEHYDE_DEHYDR_GLU"/>
    <property type="match status" value="1"/>
</dbReference>
<feature type="domain" description="Aldehyde dehydrogenase" evidence="7">
    <location>
        <begin position="20"/>
        <end position="488"/>
    </location>
</feature>
<evidence type="ECO:0000256" key="4">
    <source>
        <dbReference type="ARBA" id="ARBA00049194"/>
    </source>
</evidence>
<evidence type="ECO:0000313" key="9">
    <source>
        <dbReference type="Proteomes" id="UP000544331"/>
    </source>
</evidence>
<organism evidence="8 9">
    <name type="scientific">Fusarium mundagurra</name>
    <dbReference type="NCBI Taxonomy" id="1567541"/>
    <lineage>
        <taxon>Eukaryota</taxon>
        <taxon>Fungi</taxon>
        <taxon>Dikarya</taxon>
        <taxon>Ascomycota</taxon>
        <taxon>Pezizomycotina</taxon>
        <taxon>Sordariomycetes</taxon>
        <taxon>Hypocreomycetidae</taxon>
        <taxon>Hypocreales</taxon>
        <taxon>Nectriaceae</taxon>
        <taxon>Fusarium</taxon>
        <taxon>Fusarium fujikuroi species complex</taxon>
    </lineage>
</organism>
<comment type="similarity">
    <text evidence="1 6">Belongs to the aldehyde dehydrogenase family.</text>
</comment>
<dbReference type="FunFam" id="3.40.309.10:FF:000012">
    <property type="entry name" value="Betaine aldehyde dehydrogenase"/>
    <property type="match status" value="1"/>
</dbReference>
<dbReference type="SUPFAM" id="SSF53720">
    <property type="entry name" value="ALDH-like"/>
    <property type="match status" value="1"/>
</dbReference>
<evidence type="ECO:0000259" key="7">
    <source>
        <dbReference type="Pfam" id="PF00171"/>
    </source>
</evidence>
<dbReference type="Gene3D" id="3.40.605.10">
    <property type="entry name" value="Aldehyde Dehydrogenase, Chain A, domain 1"/>
    <property type="match status" value="1"/>
</dbReference>
<evidence type="ECO:0000256" key="6">
    <source>
        <dbReference type="RuleBase" id="RU003345"/>
    </source>
</evidence>
<feature type="active site" evidence="5">
    <location>
        <position position="260"/>
    </location>
</feature>
<dbReference type="Pfam" id="PF00171">
    <property type="entry name" value="Aldedh"/>
    <property type="match status" value="1"/>
</dbReference>
<dbReference type="InterPro" id="IPR029510">
    <property type="entry name" value="Ald_DH_CS_GLU"/>
</dbReference>
<gene>
    <name evidence="8" type="ORF">FMUND_10774</name>
</gene>
<dbReference type="InterPro" id="IPR016162">
    <property type="entry name" value="Ald_DH_N"/>
</dbReference>
<evidence type="ECO:0000313" key="8">
    <source>
        <dbReference type="EMBL" id="KAF5708055.1"/>
    </source>
</evidence>
<dbReference type="OrthoDB" id="310895at2759"/>
<evidence type="ECO:0000256" key="2">
    <source>
        <dbReference type="ARBA" id="ARBA00023002"/>
    </source>
</evidence>
<comment type="catalytic activity">
    <reaction evidence="4">
        <text>an aldehyde + NAD(+) + H2O = a carboxylate + NADH + 2 H(+)</text>
        <dbReference type="Rhea" id="RHEA:16185"/>
        <dbReference type="ChEBI" id="CHEBI:15377"/>
        <dbReference type="ChEBI" id="CHEBI:15378"/>
        <dbReference type="ChEBI" id="CHEBI:17478"/>
        <dbReference type="ChEBI" id="CHEBI:29067"/>
        <dbReference type="ChEBI" id="CHEBI:57540"/>
        <dbReference type="ChEBI" id="CHEBI:57945"/>
        <dbReference type="EC" id="1.2.1.3"/>
    </reaction>
</comment>
<dbReference type="GO" id="GO:0004029">
    <property type="term" value="F:aldehyde dehydrogenase (NAD+) activity"/>
    <property type="evidence" value="ECO:0007669"/>
    <property type="project" value="UniProtKB-EC"/>
</dbReference>
<proteinExistence type="inferred from homology"/>
<dbReference type="InterPro" id="IPR015590">
    <property type="entry name" value="Aldehyde_DH_dom"/>
</dbReference>
<reference evidence="8 9" key="1">
    <citation type="submission" date="2020-05" db="EMBL/GenBank/DDBJ databases">
        <title>Identification and distribution of gene clusters putatively required for synthesis of sphingolipid metabolism inhibitors in phylogenetically diverse species of the filamentous fungus Fusarium.</title>
        <authorList>
            <person name="Kim H.-S."/>
            <person name="Busman M."/>
            <person name="Brown D.W."/>
            <person name="Divon H."/>
            <person name="Uhlig S."/>
            <person name="Proctor R.H."/>
        </authorList>
    </citation>
    <scope>NUCLEOTIDE SEQUENCE [LARGE SCALE GENOMIC DNA]</scope>
    <source>
        <strain evidence="8 9">NRRL 66235</strain>
    </source>
</reference>
<dbReference type="PANTHER" id="PTHR11699">
    <property type="entry name" value="ALDEHYDE DEHYDROGENASE-RELATED"/>
    <property type="match status" value="1"/>
</dbReference>